<dbReference type="GO" id="GO:0000398">
    <property type="term" value="P:mRNA splicing, via spliceosome"/>
    <property type="evidence" value="ECO:0007669"/>
    <property type="project" value="TreeGrafter"/>
</dbReference>
<organism evidence="3 4">
    <name type="scientific">Diploptera punctata</name>
    <name type="common">Pacific beetle cockroach</name>
    <dbReference type="NCBI Taxonomy" id="6984"/>
    <lineage>
        <taxon>Eukaryota</taxon>
        <taxon>Metazoa</taxon>
        <taxon>Ecdysozoa</taxon>
        <taxon>Arthropoda</taxon>
        <taxon>Hexapoda</taxon>
        <taxon>Insecta</taxon>
        <taxon>Pterygota</taxon>
        <taxon>Neoptera</taxon>
        <taxon>Polyneoptera</taxon>
        <taxon>Dictyoptera</taxon>
        <taxon>Blattodea</taxon>
        <taxon>Blaberoidea</taxon>
        <taxon>Blaberidae</taxon>
        <taxon>Diplopterinae</taxon>
        <taxon>Diploptera</taxon>
    </lineage>
</organism>
<comment type="caution">
    <text evidence="3">The sequence shown here is derived from an EMBL/GenBank/DDBJ whole genome shotgun (WGS) entry which is preliminary data.</text>
</comment>
<evidence type="ECO:0000259" key="2">
    <source>
        <dbReference type="PROSITE" id="PS50882"/>
    </source>
</evidence>
<dbReference type="CDD" id="cd21134">
    <property type="entry name" value="YTH"/>
    <property type="match status" value="1"/>
</dbReference>
<feature type="domain" description="YTH" evidence="2">
    <location>
        <begin position="148"/>
        <end position="277"/>
    </location>
</feature>
<dbReference type="GO" id="GO:0000381">
    <property type="term" value="P:regulation of alternative mRNA splicing, via spliceosome"/>
    <property type="evidence" value="ECO:0007669"/>
    <property type="project" value="TreeGrafter"/>
</dbReference>
<proteinExistence type="predicted"/>
<reference evidence="3" key="1">
    <citation type="journal article" date="2023" name="IScience">
        <title>Live-bearing cockroach genome reveals convergent evolutionary mechanisms linked to viviparity in insects and beyond.</title>
        <authorList>
            <person name="Fouks B."/>
            <person name="Harrison M.C."/>
            <person name="Mikhailova A.A."/>
            <person name="Marchal E."/>
            <person name="English S."/>
            <person name="Carruthers M."/>
            <person name="Jennings E.C."/>
            <person name="Chiamaka E.L."/>
            <person name="Frigard R.A."/>
            <person name="Pippel M."/>
            <person name="Attardo G.M."/>
            <person name="Benoit J.B."/>
            <person name="Bornberg-Bauer E."/>
            <person name="Tobe S.S."/>
        </authorList>
    </citation>
    <scope>NUCLEOTIDE SEQUENCE</scope>
    <source>
        <strain evidence="3">Stay&amp;Tobe</strain>
    </source>
</reference>
<feature type="compositionally biased region" description="Basic and acidic residues" evidence="1">
    <location>
        <begin position="14"/>
        <end position="28"/>
    </location>
</feature>
<dbReference type="InterPro" id="IPR045168">
    <property type="entry name" value="YTH_prot"/>
</dbReference>
<dbReference type="EMBL" id="JASPKZ010003084">
    <property type="protein sequence ID" value="KAJ9593948.1"/>
    <property type="molecule type" value="Genomic_DNA"/>
</dbReference>
<reference evidence="3" key="2">
    <citation type="submission" date="2023-05" db="EMBL/GenBank/DDBJ databases">
        <authorList>
            <person name="Fouks B."/>
        </authorList>
    </citation>
    <scope>NUCLEOTIDE SEQUENCE</scope>
    <source>
        <strain evidence="3">Stay&amp;Tobe</strain>
        <tissue evidence="3">Testes</tissue>
    </source>
</reference>
<dbReference type="AlphaFoldDB" id="A0AAD8A9T6"/>
<dbReference type="GO" id="GO:0003729">
    <property type="term" value="F:mRNA binding"/>
    <property type="evidence" value="ECO:0007669"/>
    <property type="project" value="TreeGrafter"/>
</dbReference>
<gene>
    <name evidence="3" type="ORF">L9F63_014627</name>
</gene>
<feature type="compositionally biased region" description="Basic and acidic residues" evidence="1">
    <location>
        <begin position="39"/>
        <end position="53"/>
    </location>
</feature>
<keyword evidence="4" id="KW-1185">Reference proteome</keyword>
<dbReference type="Gene3D" id="3.10.590.10">
    <property type="entry name" value="ph1033 like domains"/>
    <property type="match status" value="1"/>
</dbReference>
<feature type="compositionally biased region" description="Basic and acidic residues" evidence="1">
    <location>
        <begin position="64"/>
        <end position="78"/>
    </location>
</feature>
<evidence type="ECO:0000313" key="3">
    <source>
        <dbReference type="EMBL" id="KAJ9593948.1"/>
    </source>
</evidence>
<sequence>VPLERGYGTNWRPELSRENGNPEHEVPLERGYGTNWRPELSRENGNPEHEVPLERGYGTNWKPELSREHGNPEHEVPLERGYGTNWRPELYREHGNPEHEVPLERGYGTNWRPELYHEHGNPEDGRTSVEPGKKYAYAVELHYLCREARFFLIKSANVEGIMLAKARGLWSTWSRMTYILNEAVKETRTVILIFTPMFSMKFSGFARINGVARTDLPIRLAPGVDGIFCLDWISRSDLPYRQTGHVLNEFDNFAPVMCGGEGYEIDHRAGEQLCELFPKDTGIDLTSVMVKAQKSGQLLRNKRHRSHEQQEAMAAPQYMQQLRCREEADMVTYME</sequence>
<protein>
    <recommendedName>
        <fullName evidence="2">YTH domain-containing protein</fullName>
    </recommendedName>
</protein>
<dbReference type="Pfam" id="PF04146">
    <property type="entry name" value="YTH"/>
    <property type="match status" value="1"/>
</dbReference>
<accession>A0AAD8A9T6</accession>
<feature type="non-terminal residue" evidence="3">
    <location>
        <position position="335"/>
    </location>
</feature>
<dbReference type="PROSITE" id="PS50882">
    <property type="entry name" value="YTH"/>
    <property type="match status" value="1"/>
</dbReference>
<evidence type="ECO:0000256" key="1">
    <source>
        <dbReference type="SAM" id="MobiDB-lite"/>
    </source>
</evidence>
<dbReference type="InterPro" id="IPR007275">
    <property type="entry name" value="YTH_domain"/>
</dbReference>
<dbReference type="PANTHER" id="PTHR12357">
    <property type="entry name" value="YTH YT521-B HOMOLOGY DOMAIN-CONTAINING"/>
    <property type="match status" value="1"/>
</dbReference>
<dbReference type="PANTHER" id="PTHR12357:SF3">
    <property type="entry name" value="YTH DOMAIN-CONTAINING PROTEIN 1"/>
    <property type="match status" value="1"/>
</dbReference>
<name>A0AAD8A9T6_DIPPU</name>
<feature type="region of interest" description="Disordered" evidence="1">
    <location>
        <begin position="1"/>
        <end position="81"/>
    </location>
</feature>
<dbReference type="Proteomes" id="UP001233999">
    <property type="component" value="Unassembled WGS sequence"/>
</dbReference>
<feature type="non-terminal residue" evidence="3">
    <location>
        <position position="1"/>
    </location>
</feature>
<dbReference type="GO" id="GO:1990247">
    <property type="term" value="F:N6-methyladenosine-containing RNA reader activity"/>
    <property type="evidence" value="ECO:0007669"/>
    <property type="project" value="TreeGrafter"/>
</dbReference>
<evidence type="ECO:0000313" key="4">
    <source>
        <dbReference type="Proteomes" id="UP001233999"/>
    </source>
</evidence>
<dbReference type="GO" id="GO:0005654">
    <property type="term" value="C:nucleoplasm"/>
    <property type="evidence" value="ECO:0007669"/>
    <property type="project" value="TreeGrafter"/>
</dbReference>